<sequence length="111" mass="12603">MENIENLTFHYTITGIAIFIFQLLVIAASIIIIIKYKKSIGAKIILVGTLLTLLSIILSQIGPLILDHPSDEEFFKNQIIITYLNTISFFVFTIGFFLFAVKDLKHENNNI</sequence>
<gene>
    <name evidence="2" type="ORF">RM697_02505</name>
</gene>
<keyword evidence="3" id="KW-1185">Reference proteome</keyword>
<organism evidence="2 3">
    <name type="scientific">Microcosmobacter mediterraneus</name>
    <dbReference type="NCBI Taxonomy" id="3075607"/>
    <lineage>
        <taxon>Bacteria</taxon>
        <taxon>Pseudomonadati</taxon>
        <taxon>Bacteroidota</taxon>
        <taxon>Flavobacteriia</taxon>
        <taxon>Flavobacteriales</taxon>
        <taxon>Flavobacteriaceae</taxon>
        <taxon>Microcosmobacter</taxon>
    </lineage>
</organism>
<feature type="transmembrane region" description="Helical" evidence="1">
    <location>
        <begin position="12"/>
        <end position="33"/>
    </location>
</feature>
<accession>A0ABU2YHK3</accession>
<evidence type="ECO:0000313" key="2">
    <source>
        <dbReference type="EMBL" id="MDT0557502.1"/>
    </source>
</evidence>
<dbReference type="Proteomes" id="UP001259492">
    <property type="component" value="Unassembled WGS sequence"/>
</dbReference>
<evidence type="ECO:0000256" key="1">
    <source>
        <dbReference type="SAM" id="Phobius"/>
    </source>
</evidence>
<feature type="transmembrane region" description="Helical" evidence="1">
    <location>
        <begin position="78"/>
        <end position="101"/>
    </location>
</feature>
<keyword evidence="1" id="KW-0812">Transmembrane</keyword>
<protein>
    <submittedName>
        <fullName evidence="2">Uncharacterized protein</fullName>
    </submittedName>
</protein>
<name>A0ABU2YHK3_9FLAO</name>
<keyword evidence="1" id="KW-1133">Transmembrane helix</keyword>
<feature type="transmembrane region" description="Helical" evidence="1">
    <location>
        <begin position="45"/>
        <end position="66"/>
    </location>
</feature>
<keyword evidence="1" id="KW-0472">Membrane</keyword>
<dbReference type="EMBL" id="JAVRIA010000001">
    <property type="protein sequence ID" value="MDT0557502.1"/>
    <property type="molecule type" value="Genomic_DNA"/>
</dbReference>
<proteinExistence type="predicted"/>
<dbReference type="RefSeq" id="WP_311426267.1">
    <property type="nucleotide sequence ID" value="NZ_JAVRIA010000001.1"/>
</dbReference>
<comment type="caution">
    <text evidence="2">The sequence shown here is derived from an EMBL/GenBank/DDBJ whole genome shotgun (WGS) entry which is preliminary data.</text>
</comment>
<evidence type="ECO:0000313" key="3">
    <source>
        <dbReference type="Proteomes" id="UP001259492"/>
    </source>
</evidence>
<reference evidence="2 3" key="1">
    <citation type="submission" date="2023-09" db="EMBL/GenBank/DDBJ databases">
        <authorList>
            <person name="Rey-Velasco X."/>
        </authorList>
    </citation>
    <scope>NUCLEOTIDE SEQUENCE [LARGE SCALE GENOMIC DNA]</scope>
    <source>
        <strain evidence="2 3">W332</strain>
    </source>
</reference>